<keyword evidence="3" id="KW-1185">Reference proteome</keyword>
<dbReference type="GO" id="GO:0030014">
    <property type="term" value="C:CCR4-NOT complex"/>
    <property type="evidence" value="ECO:0007669"/>
    <property type="project" value="UniProtKB-UniRule"/>
</dbReference>
<keyword evidence="1" id="KW-0805">Transcription regulation</keyword>
<reference evidence="2" key="1">
    <citation type="submission" date="2021-06" db="EMBL/GenBank/DDBJ databases">
        <authorList>
            <person name="Hodson N. C."/>
            <person name="Mongue J. A."/>
            <person name="Jaron S. K."/>
        </authorList>
    </citation>
    <scope>NUCLEOTIDE SEQUENCE</scope>
</reference>
<keyword evidence="1" id="KW-0804">Transcription</keyword>
<comment type="subcellular location">
    <subcellularLocation>
        <location evidence="1">Cytoplasm</location>
    </subcellularLocation>
    <subcellularLocation>
        <location evidence="1">Nucleus</location>
    </subcellularLocation>
</comment>
<keyword evidence="1" id="KW-0539">Nucleus</keyword>
<dbReference type="GO" id="GO:0006402">
    <property type="term" value="P:mRNA catabolic process"/>
    <property type="evidence" value="ECO:0007669"/>
    <property type="project" value="TreeGrafter"/>
</dbReference>
<sequence>ACYPRDHSVHWRPIIIYKMEDRPGCSPEVRGRDENIQLSESDDVGKYLNMLKDMLNTNPNNEVFKLNIRIVESHSASGSTEDSSITPEAISDLMDLMNEDTEGVEPYSNPVLYYNLAVLFFHCSHYAKVEYLLSKLMSDSAFTDPASALAIKIRLLRIDAYVKSKEFGKAISAIEEFELFRSQMEPESNKSTSPGNVSPSFVNKVDEEFDSNLKTRLQMYKTLCCLSTRSFKLAKRECKLLFGLLGTTSHSHVGGMNLKAYQEYLRGNINKAINFIRAVNVPANVSKKSTKVFESTGELITAIAPNNEACCHFYLGRPLGAAFLFKKAILAFDAKIADKPLPVYATKYKKYQVECLYNFGVACLHAKDPDRAFHCLKGCIRHFGTNPRLWLRLAECCIHKHKATNEFDMQWTEEKKNLLLGIKCAQQDSPKLLFSEKFSNSDRNVQENSERNNVLPTLHYGSDCIATALALMKPIRNGSSVCLQVPPSNPLTSEGAITALHASILCAGAYIAISIGNFPMAVKRSRDLLGLPNIPGSYQYLGKQYLSQALLLSGDVVESIKIAENEEEIIDLGYCVSPFEGPTDDKRDECGEATWPNAGSHDARKPLQVWFPRDEPTAKMFAVYNRASILATSGKLDKADEVLRIWLTQTTGILLPPEFLMLAVYLHIQRGNISKAVSLLKEHSPTASIT</sequence>
<evidence type="ECO:0000313" key="3">
    <source>
        <dbReference type="Proteomes" id="UP000708208"/>
    </source>
</evidence>
<dbReference type="PANTHER" id="PTHR12979">
    <property type="entry name" value="CCR4-NOT TRANSCRIPTION COMPLEX SUBUNIT 10"/>
    <property type="match status" value="1"/>
</dbReference>
<dbReference type="GO" id="GO:0017148">
    <property type="term" value="P:negative regulation of translation"/>
    <property type="evidence" value="ECO:0007669"/>
    <property type="project" value="TreeGrafter"/>
</dbReference>
<gene>
    <name evidence="2" type="ORF">AFUS01_LOCUS6923</name>
</gene>
<keyword evidence="1" id="KW-0943">RNA-mediated gene silencing</keyword>
<accession>A0A8J2NLH6</accession>
<proteinExistence type="inferred from homology"/>
<comment type="similarity">
    <text evidence="1">Belongs to the CNOT10 family.</text>
</comment>
<dbReference type="PANTHER" id="PTHR12979:SF5">
    <property type="entry name" value="CCR4-NOT TRANSCRIPTION COMPLEX SUBUNIT 10"/>
    <property type="match status" value="1"/>
</dbReference>
<dbReference type="Proteomes" id="UP000708208">
    <property type="component" value="Unassembled WGS sequence"/>
</dbReference>
<dbReference type="GO" id="GO:0005737">
    <property type="term" value="C:cytoplasm"/>
    <property type="evidence" value="ECO:0007669"/>
    <property type="project" value="UniProtKB-SubCell"/>
</dbReference>
<organism evidence="2 3">
    <name type="scientific">Allacma fusca</name>
    <dbReference type="NCBI Taxonomy" id="39272"/>
    <lineage>
        <taxon>Eukaryota</taxon>
        <taxon>Metazoa</taxon>
        <taxon>Ecdysozoa</taxon>
        <taxon>Arthropoda</taxon>
        <taxon>Hexapoda</taxon>
        <taxon>Collembola</taxon>
        <taxon>Symphypleona</taxon>
        <taxon>Sminthuridae</taxon>
        <taxon>Allacma</taxon>
    </lineage>
</organism>
<comment type="function">
    <text evidence="1">Component of the CCR4-NOT complex which is one of the major cellular mRNA deadenylases and is linked to various cellular processes including bulk mRNA degradation, miRNA-mediated repression, translational repression during translational initiation and general transcription regulation.</text>
</comment>
<keyword evidence="1" id="KW-0963">Cytoplasm</keyword>
<name>A0A8J2NLH6_9HEXA</name>
<dbReference type="OrthoDB" id="25157at2759"/>
<protein>
    <recommendedName>
        <fullName evidence="1">CCR4-NOT transcription complex subunit 10</fullName>
    </recommendedName>
</protein>
<dbReference type="InterPro" id="IPR039740">
    <property type="entry name" value="CNOT10"/>
</dbReference>
<dbReference type="AlphaFoldDB" id="A0A8J2NLH6"/>
<dbReference type="GO" id="GO:0005634">
    <property type="term" value="C:nucleus"/>
    <property type="evidence" value="ECO:0007669"/>
    <property type="project" value="UniProtKB-SubCell"/>
</dbReference>
<keyword evidence="1" id="KW-0810">Translation regulation</keyword>
<evidence type="ECO:0000313" key="2">
    <source>
        <dbReference type="EMBL" id="CAG7717466.1"/>
    </source>
</evidence>
<comment type="caution">
    <text evidence="2">The sequence shown here is derived from an EMBL/GenBank/DDBJ whole genome shotgun (WGS) entry which is preliminary data.</text>
</comment>
<feature type="non-terminal residue" evidence="2">
    <location>
        <position position="1"/>
    </location>
</feature>
<dbReference type="EMBL" id="CAJVCH010046110">
    <property type="protein sequence ID" value="CAG7717466.1"/>
    <property type="molecule type" value="Genomic_DNA"/>
</dbReference>
<dbReference type="GO" id="GO:0031047">
    <property type="term" value="P:regulatory ncRNA-mediated gene silencing"/>
    <property type="evidence" value="ECO:0007669"/>
    <property type="project" value="UniProtKB-UniRule"/>
</dbReference>
<evidence type="ECO:0000256" key="1">
    <source>
        <dbReference type="RuleBase" id="RU367083"/>
    </source>
</evidence>